<dbReference type="EMBL" id="JARJCW010000038">
    <property type="protein sequence ID" value="KAJ7206767.1"/>
    <property type="molecule type" value="Genomic_DNA"/>
</dbReference>
<feature type="compositionally biased region" description="Basic and acidic residues" evidence="1">
    <location>
        <begin position="327"/>
        <end position="351"/>
    </location>
</feature>
<sequence>MSNNVSAHAASSSLPPTEPTGPRQKADAIVATQALTTSSSGKINAAICIAQIDDWYKEREDRINTIYESQVPGQKMTKLWIQYAFVSDIHQKLREKNPNSRLKAAQDEVRRLWEEAGCKTFAEYRELITEDGEETRVRENLAKKRTDKHVSVKSSNLANMGDVLKNCDKIQVMFEGLYERCNAPAFAVVSKGNAADVARPQALFTGGAEEFLMDVFNVSTVEFMWRFEAYFALQSRKPRAPKTITMYRREIVRLTVDGLKLVVRQSNVKMYYKHYDYGIRYLLGVELHGLLEGDDQPVNPTQITDIGRLQQTLERLQTGNMHWKKMSKSDHTKLKASMDAKGDRRLRDARKSSSKTKSPETVDDGNDLSEEEPMEVDETQGGGWEPDPGVDSDDQDMDSAIDGDEVHSTSPIALAKQSISDKDRNKTKGQQGGKNRFSAAGERQRRTAAKQAGKKASNAADSKEKTRQKDLKGAVEPVPTKCRPQPLPKAKTSKQPTMKSMVSVLEVGGDGLLRKREREEDDEADNDGNKRQRVEDVGLAAGRGRRDKKEDKNGRSRMENAIRLLEKGSEESESS</sequence>
<feature type="compositionally biased region" description="Basic and acidic residues" evidence="1">
    <location>
        <begin position="461"/>
        <end position="473"/>
    </location>
</feature>
<organism evidence="2 3">
    <name type="scientific">Mycena pura</name>
    <dbReference type="NCBI Taxonomy" id="153505"/>
    <lineage>
        <taxon>Eukaryota</taxon>
        <taxon>Fungi</taxon>
        <taxon>Dikarya</taxon>
        <taxon>Basidiomycota</taxon>
        <taxon>Agaricomycotina</taxon>
        <taxon>Agaricomycetes</taxon>
        <taxon>Agaricomycetidae</taxon>
        <taxon>Agaricales</taxon>
        <taxon>Marasmiineae</taxon>
        <taxon>Mycenaceae</taxon>
        <taxon>Mycena</taxon>
    </lineage>
</organism>
<dbReference type="Proteomes" id="UP001219525">
    <property type="component" value="Unassembled WGS sequence"/>
</dbReference>
<reference evidence="2" key="1">
    <citation type="submission" date="2023-03" db="EMBL/GenBank/DDBJ databases">
        <title>Massive genome expansion in bonnet fungi (Mycena s.s.) driven by repeated elements and novel gene families across ecological guilds.</title>
        <authorList>
            <consortium name="Lawrence Berkeley National Laboratory"/>
            <person name="Harder C.B."/>
            <person name="Miyauchi S."/>
            <person name="Viragh M."/>
            <person name="Kuo A."/>
            <person name="Thoen E."/>
            <person name="Andreopoulos B."/>
            <person name="Lu D."/>
            <person name="Skrede I."/>
            <person name="Drula E."/>
            <person name="Henrissat B."/>
            <person name="Morin E."/>
            <person name="Kohler A."/>
            <person name="Barry K."/>
            <person name="LaButti K."/>
            <person name="Morin E."/>
            <person name="Salamov A."/>
            <person name="Lipzen A."/>
            <person name="Mereny Z."/>
            <person name="Hegedus B."/>
            <person name="Baldrian P."/>
            <person name="Stursova M."/>
            <person name="Weitz H."/>
            <person name="Taylor A."/>
            <person name="Grigoriev I.V."/>
            <person name="Nagy L.G."/>
            <person name="Martin F."/>
            <person name="Kauserud H."/>
        </authorList>
    </citation>
    <scope>NUCLEOTIDE SEQUENCE</scope>
    <source>
        <strain evidence="2">9144</strain>
    </source>
</reference>
<feature type="compositionally biased region" description="Acidic residues" evidence="1">
    <location>
        <begin position="361"/>
        <end position="378"/>
    </location>
</feature>
<feature type="compositionally biased region" description="Basic and acidic residues" evidence="1">
    <location>
        <begin position="547"/>
        <end position="575"/>
    </location>
</feature>
<name>A0AAD6VA40_9AGAR</name>
<protein>
    <submittedName>
        <fullName evidence="2">Uncharacterized protein</fullName>
    </submittedName>
</protein>
<feature type="compositionally biased region" description="Low complexity" evidence="1">
    <location>
        <begin position="1"/>
        <end position="13"/>
    </location>
</feature>
<feature type="compositionally biased region" description="Basic and acidic residues" evidence="1">
    <location>
        <begin position="527"/>
        <end position="536"/>
    </location>
</feature>
<dbReference type="AlphaFoldDB" id="A0AAD6VA40"/>
<evidence type="ECO:0000313" key="2">
    <source>
        <dbReference type="EMBL" id="KAJ7206767.1"/>
    </source>
</evidence>
<evidence type="ECO:0000313" key="3">
    <source>
        <dbReference type="Proteomes" id="UP001219525"/>
    </source>
</evidence>
<evidence type="ECO:0000256" key="1">
    <source>
        <dbReference type="SAM" id="MobiDB-lite"/>
    </source>
</evidence>
<keyword evidence="3" id="KW-1185">Reference proteome</keyword>
<feature type="compositionally biased region" description="Acidic residues" evidence="1">
    <location>
        <begin position="388"/>
        <end position="403"/>
    </location>
</feature>
<proteinExistence type="predicted"/>
<feature type="region of interest" description="Disordered" evidence="1">
    <location>
        <begin position="321"/>
        <end position="575"/>
    </location>
</feature>
<comment type="caution">
    <text evidence="2">The sequence shown here is derived from an EMBL/GenBank/DDBJ whole genome shotgun (WGS) entry which is preliminary data.</text>
</comment>
<feature type="region of interest" description="Disordered" evidence="1">
    <location>
        <begin position="1"/>
        <end position="26"/>
    </location>
</feature>
<gene>
    <name evidence="2" type="ORF">GGX14DRAFT_567844</name>
</gene>
<accession>A0AAD6VA40</accession>